<keyword evidence="3" id="KW-0479">Metal-binding</keyword>
<proteinExistence type="predicted"/>
<evidence type="ECO:0000256" key="7">
    <source>
        <dbReference type="ARBA" id="ARBA00023150"/>
    </source>
</evidence>
<evidence type="ECO:0000256" key="5">
    <source>
        <dbReference type="ARBA" id="ARBA00022842"/>
    </source>
</evidence>
<evidence type="ECO:0000256" key="1">
    <source>
        <dbReference type="ARBA" id="ARBA00022490"/>
    </source>
</evidence>
<dbReference type="PANTHER" id="PTHR19136">
    <property type="entry name" value="MOLYBDENUM COFACTOR GUANYLYLTRANSFERASE"/>
    <property type="match status" value="1"/>
</dbReference>
<name>A0ABR9T6Q2_9SPHI</name>
<evidence type="ECO:0000313" key="10">
    <source>
        <dbReference type="Proteomes" id="UP000618319"/>
    </source>
</evidence>
<keyword evidence="7" id="KW-0501">Molybdenum cofactor biosynthesis</keyword>
<protein>
    <recommendedName>
        <fullName evidence="8">MobA-like NTP transferase domain-containing protein</fullName>
    </recommendedName>
</protein>
<dbReference type="Gene3D" id="3.90.550.10">
    <property type="entry name" value="Spore Coat Polysaccharide Biosynthesis Protein SpsA, Chain A"/>
    <property type="match status" value="1"/>
</dbReference>
<evidence type="ECO:0000259" key="8">
    <source>
        <dbReference type="Pfam" id="PF12804"/>
    </source>
</evidence>
<sequence>MIGLVLCGGESKRMGRDKGMLQYGNYTWAEYAQQILHCTDLPAFISVNERQLPVYQQQFSNPELIVDCVSAKGPLTGLLSAHFNFPEEDILVLACDMINMDTDTLRTLIRNHVDNKGIAGCFFENNSRVEPLCAIYSSSMLAQIATQLNSGTLIHFALHKIILSFHVSIIPIADHIKFVNYNTIDHFYE</sequence>
<dbReference type="RefSeq" id="WP_196938038.1">
    <property type="nucleotide sequence ID" value="NZ_MU158689.1"/>
</dbReference>
<keyword evidence="2" id="KW-0808">Transferase</keyword>
<dbReference type="InterPro" id="IPR029044">
    <property type="entry name" value="Nucleotide-diphossugar_trans"/>
</dbReference>
<dbReference type="Pfam" id="PF12804">
    <property type="entry name" value="NTP_transf_3"/>
    <property type="match status" value="1"/>
</dbReference>
<dbReference type="PANTHER" id="PTHR19136:SF81">
    <property type="entry name" value="MOLYBDENUM COFACTOR GUANYLYLTRANSFERASE"/>
    <property type="match status" value="1"/>
</dbReference>
<accession>A0ABR9T6Q2</accession>
<keyword evidence="10" id="KW-1185">Reference proteome</keyword>
<feature type="domain" description="MobA-like NTP transferase" evidence="8">
    <location>
        <begin position="3"/>
        <end position="148"/>
    </location>
</feature>
<evidence type="ECO:0000256" key="6">
    <source>
        <dbReference type="ARBA" id="ARBA00023134"/>
    </source>
</evidence>
<keyword evidence="1" id="KW-0963">Cytoplasm</keyword>
<dbReference type="InterPro" id="IPR013482">
    <property type="entry name" value="Molybde_CF_guanTrfase"/>
</dbReference>
<reference evidence="9 10" key="1">
    <citation type="submission" date="2018-02" db="EMBL/GenBank/DDBJ databases">
        <title>Sphingobacterium KA21.</title>
        <authorList>
            <person name="Vasarhelyi B.M."/>
            <person name="Deshmukh S."/>
            <person name="Balint B."/>
            <person name="Kukolya J."/>
        </authorList>
    </citation>
    <scope>NUCLEOTIDE SEQUENCE [LARGE SCALE GENOMIC DNA]</scope>
    <source>
        <strain evidence="9 10">Ka21</strain>
    </source>
</reference>
<evidence type="ECO:0000313" key="9">
    <source>
        <dbReference type="EMBL" id="MBE8720352.1"/>
    </source>
</evidence>
<dbReference type="InterPro" id="IPR025877">
    <property type="entry name" value="MobA-like_NTP_Trfase"/>
</dbReference>
<gene>
    <name evidence="9" type="ORF">C4F40_06395</name>
</gene>
<keyword evidence="4" id="KW-0547">Nucleotide-binding</keyword>
<dbReference type="Proteomes" id="UP000618319">
    <property type="component" value="Unassembled WGS sequence"/>
</dbReference>
<organism evidence="9 10">
    <name type="scientific">Sphingobacterium pedocola</name>
    <dbReference type="NCBI Taxonomy" id="2082722"/>
    <lineage>
        <taxon>Bacteria</taxon>
        <taxon>Pseudomonadati</taxon>
        <taxon>Bacteroidota</taxon>
        <taxon>Sphingobacteriia</taxon>
        <taxon>Sphingobacteriales</taxon>
        <taxon>Sphingobacteriaceae</taxon>
        <taxon>Sphingobacterium</taxon>
    </lineage>
</organism>
<dbReference type="SUPFAM" id="SSF53448">
    <property type="entry name" value="Nucleotide-diphospho-sugar transferases"/>
    <property type="match status" value="1"/>
</dbReference>
<evidence type="ECO:0000256" key="3">
    <source>
        <dbReference type="ARBA" id="ARBA00022723"/>
    </source>
</evidence>
<dbReference type="EMBL" id="PSKQ01000017">
    <property type="protein sequence ID" value="MBE8720352.1"/>
    <property type="molecule type" value="Genomic_DNA"/>
</dbReference>
<keyword evidence="6" id="KW-0342">GTP-binding</keyword>
<evidence type="ECO:0000256" key="4">
    <source>
        <dbReference type="ARBA" id="ARBA00022741"/>
    </source>
</evidence>
<dbReference type="CDD" id="cd02503">
    <property type="entry name" value="MobA"/>
    <property type="match status" value="1"/>
</dbReference>
<keyword evidence="5" id="KW-0460">Magnesium</keyword>
<evidence type="ECO:0000256" key="2">
    <source>
        <dbReference type="ARBA" id="ARBA00022679"/>
    </source>
</evidence>
<comment type="caution">
    <text evidence="9">The sequence shown here is derived from an EMBL/GenBank/DDBJ whole genome shotgun (WGS) entry which is preliminary data.</text>
</comment>